<dbReference type="RefSeq" id="WP_277104924.1">
    <property type="nucleotide sequence ID" value="NZ_BAAAJS010000058.1"/>
</dbReference>
<evidence type="ECO:0000256" key="3">
    <source>
        <dbReference type="SAM" id="SignalP"/>
    </source>
</evidence>
<keyword evidence="2" id="KW-1015">Disulfide bond</keyword>
<dbReference type="SMART" id="SM00020">
    <property type="entry name" value="Tryp_SPc"/>
    <property type="match status" value="1"/>
</dbReference>
<evidence type="ECO:0000313" key="5">
    <source>
        <dbReference type="EMBL" id="MDR7355216.1"/>
    </source>
</evidence>
<organism evidence="5 6">
    <name type="scientific">Corynebacterium felinum</name>
    <dbReference type="NCBI Taxonomy" id="131318"/>
    <lineage>
        <taxon>Bacteria</taxon>
        <taxon>Bacillati</taxon>
        <taxon>Actinomycetota</taxon>
        <taxon>Actinomycetes</taxon>
        <taxon>Mycobacteriales</taxon>
        <taxon>Corynebacteriaceae</taxon>
        <taxon>Corynebacterium</taxon>
    </lineage>
</organism>
<dbReference type="PANTHER" id="PTHR24276:SF98">
    <property type="entry name" value="FI18310P1-RELATED"/>
    <property type="match status" value="1"/>
</dbReference>
<keyword evidence="5" id="KW-0378">Hydrolase</keyword>
<evidence type="ECO:0000313" key="6">
    <source>
        <dbReference type="Proteomes" id="UP001183619"/>
    </source>
</evidence>
<keyword evidence="6" id="KW-1185">Reference proteome</keyword>
<feature type="domain" description="Peptidase S1" evidence="4">
    <location>
        <begin position="27"/>
        <end position="212"/>
    </location>
</feature>
<dbReference type="GO" id="GO:0006508">
    <property type="term" value="P:proteolysis"/>
    <property type="evidence" value="ECO:0007669"/>
    <property type="project" value="UniProtKB-KW"/>
</dbReference>
<dbReference type="SUPFAM" id="SSF50494">
    <property type="entry name" value="Trypsin-like serine proteases"/>
    <property type="match status" value="1"/>
</dbReference>
<evidence type="ECO:0000256" key="1">
    <source>
        <dbReference type="ARBA" id="ARBA00007664"/>
    </source>
</evidence>
<dbReference type="InterPro" id="IPR001314">
    <property type="entry name" value="Peptidase_S1A"/>
</dbReference>
<comment type="caution">
    <text evidence="5">The sequence shown here is derived from an EMBL/GenBank/DDBJ whole genome shotgun (WGS) entry which is preliminary data.</text>
</comment>
<feature type="signal peptide" evidence="3">
    <location>
        <begin position="1"/>
        <end position="26"/>
    </location>
</feature>
<sequence>MKLLKKLVAVVALSAATFASAPAAHAVMGGRVNTHDNVALILLGGSLCTGTVVAPDWVLTARHCVHQGQSLIRINNQNHYPTQAILHPSDDIALLRLNHPTQVAPAVLSDTHLQPGERGEVVGYGSTQGTIATAADATVQRRVHNLPAPLDRVTVIESQVTRGRIVQGDSGGPLFDDAGKLAAVQSGTTQPGTVAFHTPVAEHVNWISRHAGLPAVRVLDAPAPNVDARAFPTLIPAPRVPVIGNTVIESLLNYNFDLRFIPLPALIVGSS</sequence>
<evidence type="ECO:0000259" key="4">
    <source>
        <dbReference type="PROSITE" id="PS50240"/>
    </source>
</evidence>
<feature type="chain" id="PRO_5047533308" evidence="3">
    <location>
        <begin position="27"/>
        <end position="271"/>
    </location>
</feature>
<accession>A0ABU2B9C0</accession>
<gene>
    <name evidence="5" type="ORF">J2S37_001754</name>
</gene>
<dbReference type="PRINTS" id="PR00722">
    <property type="entry name" value="CHYMOTRYPSIN"/>
</dbReference>
<dbReference type="InterPro" id="IPR009003">
    <property type="entry name" value="Peptidase_S1_PA"/>
</dbReference>
<comment type="similarity">
    <text evidence="1">Belongs to the peptidase S1 family.</text>
</comment>
<dbReference type="Pfam" id="PF00089">
    <property type="entry name" value="Trypsin"/>
    <property type="match status" value="1"/>
</dbReference>
<dbReference type="InterPro" id="IPR043504">
    <property type="entry name" value="Peptidase_S1_PA_chymotrypsin"/>
</dbReference>
<name>A0ABU2B9C0_9CORY</name>
<dbReference type="PANTHER" id="PTHR24276">
    <property type="entry name" value="POLYSERASE-RELATED"/>
    <property type="match status" value="1"/>
</dbReference>
<dbReference type="InterPro" id="IPR001254">
    <property type="entry name" value="Trypsin_dom"/>
</dbReference>
<dbReference type="EMBL" id="JAVDYF010000001">
    <property type="protein sequence ID" value="MDR7355216.1"/>
    <property type="molecule type" value="Genomic_DNA"/>
</dbReference>
<dbReference type="PROSITE" id="PS50240">
    <property type="entry name" value="TRYPSIN_DOM"/>
    <property type="match status" value="1"/>
</dbReference>
<proteinExistence type="inferred from homology"/>
<dbReference type="Proteomes" id="UP001183619">
    <property type="component" value="Unassembled WGS sequence"/>
</dbReference>
<keyword evidence="5" id="KW-0645">Protease</keyword>
<keyword evidence="3" id="KW-0732">Signal</keyword>
<dbReference type="InterPro" id="IPR050430">
    <property type="entry name" value="Peptidase_S1"/>
</dbReference>
<dbReference type="GO" id="GO:0008233">
    <property type="term" value="F:peptidase activity"/>
    <property type="evidence" value="ECO:0007669"/>
    <property type="project" value="UniProtKB-KW"/>
</dbReference>
<evidence type="ECO:0000256" key="2">
    <source>
        <dbReference type="ARBA" id="ARBA00023157"/>
    </source>
</evidence>
<reference evidence="5 6" key="1">
    <citation type="submission" date="2023-07" db="EMBL/GenBank/DDBJ databases">
        <title>Sequencing the genomes of 1000 actinobacteria strains.</title>
        <authorList>
            <person name="Klenk H.-P."/>
        </authorList>
    </citation>
    <scope>NUCLEOTIDE SEQUENCE [LARGE SCALE GENOMIC DNA]</scope>
    <source>
        <strain evidence="5 6">DSM 44508</strain>
    </source>
</reference>
<protein>
    <submittedName>
        <fullName evidence="5">S1-C subfamily serine protease</fullName>
    </submittedName>
</protein>
<dbReference type="Gene3D" id="2.40.10.10">
    <property type="entry name" value="Trypsin-like serine proteases"/>
    <property type="match status" value="2"/>
</dbReference>